<name>E9DH42_COCPS</name>
<reference evidence="3" key="1">
    <citation type="journal article" date="2010" name="Genome Res.">
        <title>Population genomic sequencing of Coccidioides fungi reveals recent hybridization and transposon control.</title>
        <authorList>
            <person name="Neafsey D.E."/>
            <person name="Barker B.M."/>
            <person name="Sharpton T.J."/>
            <person name="Stajich J.E."/>
            <person name="Park D.J."/>
            <person name="Whiston E."/>
            <person name="Hung C.-Y."/>
            <person name="McMahan C."/>
            <person name="White J."/>
            <person name="Sykes S."/>
            <person name="Heiman D."/>
            <person name="Young S."/>
            <person name="Zeng Q."/>
            <person name="Abouelleil A."/>
            <person name="Aftuck L."/>
            <person name="Bessette D."/>
            <person name="Brown A."/>
            <person name="FitzGerald M."/>
            <person name="Lui A."/>
            <person name="Macdonald J.P."/>
            <person name="Priest M."/>
            <person name="Orbach M.J."/>
            <person name="Galgiani J.N."/>
            <person name="Kirkland T.N."/>
            <person name="Cole G.T."/>
            <person name="Birren B.W."/>
            <person name="Henn M.R."/>
            <person name="Taylor J.W."/>
            <person name="Rounsley S.D."/>
        </authorList>
    </citation>
    <scope>NUCLEOTIDE SEQUENCE [LARGE SCALE GENOMIC DNA]</scope>
    <source>
        <strain evidence="3">RMSCC 757 / Silveira</strain>
    </source>
</reference>
<dbReference type="Gene3D" id="1.10.20.10">
    <property type="entry name" value="Histone, subunit A"/>
    <property type="match status" value="1"/>
</dbReference>
<evidence type="ECO:0000313" key="3">
    <source>
        <dbReference type="Proteomes" id="UP000002497"/>
    </source>
</evidence>
<proteinExistence type="predicted"/>
<dbReference type="GO" id="GO:0046982">
    <property type="term" value="F:protein heterodimerization activity"/>
    <property type="evidence" value="ECO:0007669"/>
    <property type="project" value="InterPro"/>
</dbReference>
<evidence type="ECO:0000313" key="2">
    <source>
        <dbReference type="EMBL" id="EFW14264.1"/>
    </source>
</evidence>
<feature type="compositionally biased region" description="Low complexity" evidence="1">
    <location>
        <begin position="195"/>
        <end position="204"/>
    </location>
</feature>
<reference evidence="3" key="2">
    <citation type="submission" date="2010-03" db="EMBL/GenBank/DDBJ databases">
        <title>The genome sequence of Coccidioides posadasii strain Silveira.</title>
        <authorList>
            <consortium name="The Broad Institute Genome Sequencing Center for Infectious Disease"/>
            <person name="Neafsey D."/>
            <person name="Orbach M."/>
            <person name="Henn M.R."/>
            <person name="Cole G.T."/>
            <person name="Galgiani J."/>
            <person name="Gardner M.J."/>
            <person name="Kirkland T.N."/>
            <person name="Taylor J.W."/>
            <person name="Young S.K."/>
            <person name="Zeng Q."/>
            <person name="Koehrsen M."/>
            <person name="Alvarado L."/>
            <person name="Berlin A."/>
            <person name="Borenstein D."/>
            <person name="Chapman S.B."/>
            <person name="Chen Z."/>
            <person name="Engels R."/>
            <person name="Freedman E."/>
            <person name="Gellesch M."/>
            <person name="Goldberg J."/>
            <person name="Griggs A."/>
            <person name="Gujja S."/>
            <person name="Heilman E."/>
            <person name="Heiman D."/>
            <person name="Howarth C."/>
            <person name="Jen D."/>
            <person name="Larson L."/>
            <person name="Mehta T."/>
            <person name="Neiman D."/>
            <person name="Park D."/>
            <person name="Pearson M."/>
            <person name="Richards J."/>
            <person name="Roberts A."/>
            <person name="Saif S."/>
            <person name="Shea T."/>
            <person name="Shenoy N."/>
            <person name="Sisk P."/>
            <person name="Stolte C."/>
            <person name="Sykes S."/>
            <person name="Walk T."/>
            <person name="White J."/>
            <person name="Yandava C."/>
            <person name="Haas B."/>
            <person name="Nusbaum C."/>
            <person name="Birren B."/>
        </authorList>
    </citation>
    <scope>NUCLEOTIDE SEQUENCE [LARGE SCALE GENOMIC DNA]</scope>
    <source>
        <strain evidence="3">RMSCC 757 / Silveira</strain>
    </source>
</reference>
<dbReference type="SUPFAM" id="SSF47113">
    <property type="entry name" value="Histone-fold"/>
    <property type="match status" value="1"/>
</dbReference>
<dbReference type="HOGENOM" id="CLU_1299597_0_0_1"/>
<dbReference type="InterPro" id="IPR009072">
    <property type="entry name" value="Histone-fold"/>
</dbReference>
<keyword evidence="3" id="KW-1185">Reference proteome</keyword>
<dbReference type="AlphaFoldDB" id="E9DH42"/>
<dbReference type="EMBL" id="GL636507">
    <property type="protein sequence ID" value="EFW14264.1"/>
    <property type="molecule type" value="Genomic_DNA"/>
</dbReference>
<feature type="compositionally biased region" description="Basic residues" evidence="1">
    <location>
        <begin position="163"/>
        <end position="184"/>
    </location>
</feature>
<sequence>MILMLIDEINAIKEIHYFQSSTELILSEITLSCHQEHKYHWQYTVIELLQKTAEAILCTLFKCKLLLAMASIIILINADDMKLVLGISAMTRSNYFYLINVSDHPISTVPASAATIHCLHSVSALPTTPATASLLLLSLTTISLFPTGADRVSACQMADIRGPKKKKKKKKKKKRDKKKKREKKKEKENNDNDKNNNNSKNDNNNENDKLVI</sequence>
<dbReference type="Gene3D" id="1.25.40.1010">
    <property type="match status" value="1"/>
</dbReference>
<protein>
    <submittedName>
        <fullName evidence="2">Uncharacterized protein</fullName>
    </submittedName>
</protein>
<feature type="region of interest" description="Disordered" evidence="1">
    <location>
        <begin position="156"/>
        <end position="212"/>
    </location>
</feature>
<organism evidence="3">
    <name type="scientific">Coccidioides posadasii (strain RMSCC 757 / Silveira)</name>
    <name type="common">Valley fever fungus</name>
    <dbReference type="NCBI Taxonomy" id="443226"/>
    <lineage>
        <taxon>Eukaryota</taxon>
        <taxon>Fungi</taxon>
        <taxon>Dikarya</taxon>
        <taxon>Ascomycota</taxon>
        <taxon>Pezizomycotina</taxon>
        <taxon>Eurotiomycetes</taxon>
        <taxon>Eurotiomycetidae</taxon>
        <taxon>Onygenales</taxon>
        <taxon>Onygenaceae</taxon>
        <taxon>Coccidioides</taxon>
    </lineage>
</organism>
<dbReference type="OMA" id="FAVTICH"/>
<dbReference type="Proteomes" id="UP000002497">
    <property type="component" value="Unassembled WGS sequence"/>
</dbReference>
<evidence type="ECO:0000256" key="1">
    <source>
        <dbReference type="SAM" id="MobiDB-lite"/>
    </source>
</evidence>
<dbReference type="VEuPathDB" id="FungiDB:CPSG_09114"/>
<gene>
    <name evidence="2" type="ORF">CPSG_09114</name>
</gene>
<accession>E9DH42</accession>
<feature type="compositionally biased region" description="Basic and acidic residues" evidence="1">
    <location>
        <begin position="185"/>
        <end position="194"/>
    </location>
</feature>